<organism evidence="1">
    <name type="scientific">marine sediment metagenome</name>
    <dbReference type="NCBI Taxonomy" id="412755"/>
    <lineage>
        <taxon>unclassified sequences</taxon>
        <taxon>metagenomes</taxon>
        <taxon>ecological metagenomes</taxon>
    </lineage>
</organism>
<dbReference type="EMBL" id="LAZR01043265">
    <property type="protein sequence ID" value="KKL07505.1"/>
    <property type="molecule type" value="Genomic_DNA"/>
</dbReference>
<evidence type="ECO:0000313" key="1">
    <source>
        <dbReference type="EMBL" id="KKL07505.1"/>
    </source>
</evidence>
<name>A0A0F9ADM0_9ZZZZ</name>
<sequence>TIGKSLEILKEKNPVPMHFFLDMLKEFSNITNFVILLSTNKENKTEI</sequence>
<accession>A0A0F9ADM0</accession>
<dbReference type="AlphaFoldDB" id="A0A0F9ADM0"/>
<reference evidence="1" key="1">
    <citation type="journal article" date="2015" name="Nature">
        <title>Complex archaea that bridge the gap between prokaryotes and eukaryotes.</title>
        <authorList>
            <person name="Spang A."/>
            <person name="Saw J.H."/>
            <person name="Jorgensen S.L."/>
            <person name="Zaremba-Niedzwiedzka K."/>
            <person name="Martijn J."/>
            <person name="Lind A.E."/>
            <person name="van Eijk R."/>
            <person name="Schleper C."/>
            <person name="Guy L."/>
            <person name="Ettema T.J."/>
        </authorList>
    </citation>
    <scope>NUCLEOTIDE SEQUENCE</scope>
</reference>
<feature type="non-terminal residue" evidence="1">
    <location>
        <position position="1"/>
    </location>
</feature>
<proteinExistence type="predicted"/>
<protein>
    <submittedName>
        <fullName evidence="1">Uncharacterized protein</fullName>
    </submittedName>
</protein>
<comment type="caution">
    <text evidence="1">The sequence shown here is derived from an EMBL/GenBank/DDBJ whole genome shotgun (WGS) entry which is preliminary data.</text>
</comment>
<gene>
    <name evidence="1" type="ORF">LCGC14_2585370</name>
</gene>